<dbReference type="HOGENOM" id="CLU_739484_0_0_6"/>
<evidence type="ECO:0000313" key="3">
    <source>
        <dbReference type="EMBL" id="EFY06160.1"/>
    </source>
</evidence>
<feature type="signal peptide" evidence="2">
    <location>
        <begin position="1"/>
        <end position="21"/>
    </location>
</feature>
<accession>E8LMY4</accession>
<keyword evidence="1 2" id="KW-0732">Signal</keyword>
<dbReference type="EMBL" id="AEVO01000150">
    <property type="protein sequence ID" value="EFY06160.1"/>
    <property type="molecule type" value="Genomic_DNA"/>
</dbReference>
<organism evidence="3 4">
    <name type="scientific">Succinatimonas hippei (strain DSM 22608 / JCM 16073 / KCTC 15190 / YIT 12066)</name>
    <dbReference type="NCBI Taxonomy" id="762983"/>
    <lineage>
        <taxon>Bacteria</taxon>
        <taxon>Pseudomonadati</taxon>
        <taxon>Pseudomonadota</taxon>
        <taxon>Gammaproteobacteria</taxon>
        <taxon>Aeromonadales</taxon>
        <taxon>Succinivibrionaceae</taxon>
        <taxon>Succinatimonas</taxon>
    </lineage>
</organism>
<dbReference type="RefSeq" id="WP_009144272.1">
    <property type="nucleotide sequence ID" value="NZ_GL831071.1"/>
</dbReference>
<evidence type="ECO:0008006" key="5">
    <source>
        <dbReference type="Google" id="ProtNLM"/>
    </source>
</evidence>
<dbReference type="eggNOG" id="COG3203">
    <property type="taxonomic scope" value="Bacteria"/>
</dbReference>
<proteinExistence type="predicted"/>
<reference evidence="3 4" key="1">
    <citation type="submission" date="2011-01" db="EMBL/GenBank/DDBJ databases">
        <authorList>
            <person name="Weinstock G."/>
            <person name="Sodergren E."/>
            <person name="Clifton S."/>
            <person name="Fulton L."/>
            <person name="Fulton B."/>
            <person name="Courtney L."/>
            <person name="Fronick C."/>
            <person name="Harrison M."/>
            <person name="Strong C."/>
            <person name="Farmer C."/>
            <person name="Delahaunty K."/>
            <person name="Markovic C."/>
            <person name="Hall O."/>
            <person name="Minx P."/>
            <person name="Tomlinson C."/>
            <person name="Mitreva M."/>
            <person name="Hou S."/>
            <person name="Chen J."/>
            <person name="Wollam A."/>
            <person name="Pepin K.H."/>
            <person name="Johnson M."/>
            <person name="Bhonagiri V."/>
            <person name="Zhang X."/>
            <person name="Suruliraj S."/>
            <person name="Warren W."/>
            <person name="Chinwalla A."/>
            <person name="Mardis E.R."/>
            <person name="Wilson R.K."/>
        </authorList>
    </citation>
    <scope>NUCLEOTIDE SEQUENCE [LARGE SCALE GENOMIC DNA]</scope>
    <source>
        <strain evidence="4">DSM 22608 / JCM 16073 / KCTC 15190 / YIT 12066</strain>
    </source>
</reference>
<gene>
    <name evidence="3" type="ORF">HMPREF9444_02133</name>
</gene>
<dbReference type="PANTHER" id="PTHR34501">
    <property type="entry name" value="PROTEIN YDDL-RELATED"/>
    <property type="match status" value="1"/>
</dbReference>
<dbReference type="Proteomes" id="UP000018458">
    <property type="component" value="Unassembled WGS sequence"/>
</dbReference>
<dbReference type="STRING" id="762983.HMPREF9444_02133"/>
<dbReference type="AlphaFoldDB" id="E8LMY4"/>
<dbReference type="InterPro" id="IPR050298">
    <property type="entry name" value="Gram-neg_bact_OMP"/>
</dbReference>
<dbReference type="PANTHER" id="PTHR34501:SF2">
    <property type="entry name" value="OUTER MEMBRANE PORIN F-RELATED"/>
    <property type="match status" value="1"/>
</dbReference>
<evidence type="ECO:0000313" key="4">
    <source>
        <dbReference type="Proteomes" id="UP000018458"/>
    </source>
</evidence>
<keyword evidence="4" id="KW-1185">Reference proteome</keyword>
<feature type="chain" id="PRO_5003227189" description="Gram-negative porin" evidence="2">
    <location>
        <begin position="22"/>
        <end position="374"/>
    </location>
</feature>
<dbReference type="SUPFAM" id="SSF56935">
    <property type="entry name" value="Porins"/>
    <property type="match status" value="1"/>
</dbReference>
<dbReference type="InterPro" id="IPR023614">
    <property type="entry name" value="Porin_dom_sf"/>
</dbReference>
<dbReference type="Gene3D" id="2.40.160.10">
    <property type="entry name" value="Porin"/>
    <property type="match status" value="1"/>
</dbReference>
<comment type="caution">
    <text evidence="3">The sequence shown here is derived from an EMBL/GenBank/DDBJ whole genome shotgun (WGS) entry which is preliminary data.</text>
</comment>
<evidence type="ECO:0000256" key="1">
    <source>
        <dbReference type="ARBA" id="ARBA00022729"/>
    </source>
</evidence>
<sequence>MKTLKLSVLTLSLLTPFCTFSANVYITENSSFDVFGRVQALVMNGDGAYPDYPSPNAAGDNSIVATTRFGIAGRTKLTHGLDAIMMGEWDMPSTTSGRTHNRYLYVGIDAYQYGSLTAGTGDGAFYTVAGATDIYHYLKTRANDYFVMGDQLPGQIMYSLSGLGWDLRISYQTANEYINDTPFSIRNAAGIAISGKLTPKITIAYGIDYYDLTYQGGQSSIAMDNYFSPMLKNDYNLSEAQIKDFSKNHRPGHKYDYGVALSYGFLGEGLYGAFVFTGTDYEYLKHQIYTYDLALNYSFANGIGIAGGYSLQTYNGDATVSDLNLSLYYKINPSFKVFAEAQIDLNADPLKLYGENAVQYEAQDKFVLGAEYDF</sequence>
<dbReference type="OrthoDB" id="7055111at2"/>
<protein>
    <recommendedName>
        <fullName evidence="5">Gram-negative porin</fullName>
    </recommendedName>
</protein>
<evidence type="ECO:0000256" key="2">
    <source>
        <dbReference type="SAM" id="SignalP"/>
    </source>
</evidence>
<name>E8LMY4_SUCHY</name>